<dbReference type="Proteomes" id="UP000436088">
    <property type="component" value="Unassembled WGS sequence"/>
</dbReference>
<dbReference type="InterPro" id="IPR050145">
    <property type="entry name" value="Centrin_CML-like"/>
</dbReference>
<dbReference type="EMBL" id="VEPZ02000320">
    <property type="protein sequence ID" value="KAE8727097.1"/>
    <property type="molecule type" value="Genomic_DNA"/>
</dbReference>
<keyword evidence="2" id="KW-0106">Calcium</keyword>
<accession>A0A6A3CEH7</accession>
<dbReference type="Gene3D" id="1.10.238.10">
    <property type="entry name" value="EF-hand"/>
    <property type="match status" value="1"/>
</dbReference>
<feature type="domain" description="EF-hand" evidence="3">
    <location>
        <begin position="1"/>
        <end position="30"/>
    </location>
</feature>
<dbReference type="PROSITE" id="PS50222">
    <property type="entry name" value="EF_HAND_2"/>
    <property type="match status" value="2"/>
</dbReference>
<dbReference type="SUPFAM" id="SSF47473">
    <property type="entry name" value="EF-hand"/>
    <property type="match status" value="1"/>
</dbReference>
<dbReference type="FunFam" id="1.10.238.10:FF:000003">
    <property type="entry name" value="Calmodulin A"/>
    <property type="match status" value="1"/>
</dbReference>
<dbReference type="AlphaFoldDB" id="A0A6A3CEH7"/>
<dbReference type="GO" id="GO:0005509">
    <property type="term" value="F:calcium ion binding"/>
    <property type="evidence" value="ECO:0007669"/>
    <property type="project" value="InterPro"/>
</dbReference>
<dbReference type="CDD" id="cd00051">
    <property type="entry name" value="EFh"/>
    <property type="match status" value="1"/>
</dbReference>
<evidence type="ECO:0000313" key="4">
    <source>
        <dbReference type="EMBL" id="KAE8727097.1"/>
    </source>
</evidence>
<dbReference type="PROSITE" id="PS00018">
    <property type="entry name" value="EF_HAND_1"/>
    <property type="match status" value="1"/>
</dbReference>
<dbReference type="PANTHER" id="PTHR23050">
    <property type="entry name" value="CALCIUM BINDING PROTEIN"/>
    <property type="match status" value="1"/>
</dbReference>
<dbReference type="InterPro" id="IPR002048">
    <property type="entry name" value="EF_hand_dom"/>
</dbReference>
<keyword evidence="5" id="KW-1185">Reference proteome</keyword>
<name>A0A6A3CEH7_HIBSY</name>
<proteinExistence type="predicted"/>
<sequence length="75" mass="8385">MEVLWLFDRDGKGFITAVELAGCMAKMGHPLAHKELRELMREADFDGDGVISFSEFSSIMAKLSMDFLGVSFSTY</sequence>
<evidence type="ECO:0000256" key="1">
    <source>
        <dbReference type="ARBA" id="ARBA00022737"/>
    </source>
</evidence>
<evidence type="ECO:0000313" key="5">
    <source>
        <dbReference type="Proteomes" id="UP000436088"/>
    </source>
</evidence>
<dbReference type="InterPro" id="IPR018247">
    <property type="entry name" value="EF_Hand_1_Ca_BS"/>
</dbReference>
<evidence type="ECO:0000259" key="3">
    <source>
        <dbReference type="PROSITE" id="PS50222"/>
    </source>
</evidence>
<dbReference type="InterPro" id="IPR011992">
    <property type="entry name" value="EF-hand-dom_pair"/>
</dbReference>
<protein>
    <submittedName>
        <fullName evidence="4">Calcium-binding protein CML15</fullName>
    </submittedName>
</protein>
<reference evidence="4" key="1">
    <citation type="submission" date="2019-09" db="EMBL/GenBank/DDBJ databases">
        <title>Draft genome information of white flower Hibiscus syriacus.</title>
        <authorList>
            <person name="Kim Y.-M."/>
        </authorList>
    </citation>
    <scope>NUCLEOTIDE SEQUENCE [LARGE SCALE GENOMIC DNA]</scope>
    <source>
        <strain evidence="4">YM2019G1</strain>
    </source>
</reference>
<keyword evidence="1" id="KW-0677">Repeat</keyword>
<comment type="caution">
    <text evidence="4">The sequence shown here is derived from an EMBL/GenBank/DDBJ whole genome shotgun (WGS) entry which is preliminary data.</text>
</comment>
<feature type="domain" description="EF-hand" evidence="3">
    <location>
        <begin position="31"/>
        <end position="66"/>
    </location>
</feature>
<organism evidence="4 5">
    <name type="scientific">Hibiscus syriacus</name>
    <name type="common">Rose of Sharon</name>
    <dbReference type="NCBI Taxonomy" id="106335"/>
    <lineage>
        <taxon>Eukaryota</taxon>
        <taxon>Viridiplantae</taxon>
        <taxon>Streptophyta</taxon>
        <taxon>Embryophyta</taxon>
        <taxon>Tracheophyta</taxon>
        <taxon>Spermatophyta</taxon>
        <taxon>Magnoliopsida</taxon>
        <taxon>eudicotyledons</taxon>
        <taxon>Gunneridae</taxon>
        <taxon>Pentapetalae</taxon>
        <taxon>rosids</taxon>
        <taxon>malvids</taxon>
        <taxon>Malvales</taxon>
        <taxon>Malvaceae</taxon>
        <taxon>Malvoideae</taxon>
        <taxon>Hibiscus</taxon>
    </lineage>
</organism>
<gene>
    <name evidence="4" type="ORF">F3Y22_tig00005929pilonHSYRG00181</name>
</gene>
<dbReference type="Pfam" id="PF13499">
    <property type="entry name" value="EF-hand_7"/>
    <property type="match status" value="1"/>
</dbReference>
<dbReference type="SMART" id="SM00054">
    <property type="entry name" value="EFh"/>
    <property type="match status" value="2"/>
</dbReference>
<evidence type="ECO:0000256" key="2">
    <source>
        <dbReference type="ARBA" id="ARBA00022837"/>
    </source>
</evidence>